<evidence type="ECO:0000256" key="2">
    <source>
        <dbReference type="ARBA" id="ARBA00022741"/>
    </source>
</evidence>
<dbReference type="RefSeq" id="WP_111593005.1">
    <property type="nucleotide sequence ID" value="NZ_QLMA01000005.1"/>
</dbReference>
<accession>A0A327VXB4</accession>
<comment type="catalytic activity">
    <reaction evidence="5">
        <text>(6S)-5-formyl-5,6,7,8-tetrahydrofolate + ATP = (6R)-5,10-methenyltetrahydrofolate + ADP + phosphate</text>
        <dbReference type="Rhea" id="RHEA:10488"/>
        <dbReference type="ChEBI" id="CHEBI:30616"/>
        <dbReference type="ChEBI" id="CHEBI:43474"/>
        <dbReference type="ChEBI" id="CHEBI:57455"/>
        <dbReference type="ChEBI" id="CHEBI:57457"/>
        <dbReference type="ChEBI" id="CHEBI:456216"/>
        <dbReference type="EC" id="6.3.3.2"/>
    </reaction>
</comment>
<comment type="cofactor">
    <cofactor evidence="5">
        <name>Mg(2+)</name>
        <dbReference type="ChEBI" id="CHEBI:18420"/>
    </cofactor>
</comment>
<dbReference type="InterPro" id="IPR037171">
    <property type="entry name" value="NagB/RpiA_transferase-like"/>
</dbReference>
<dbReference type="GO" id="GO:0030272">
    <property type="term" value="F:5-formyltetrahydrofolate cyclo-ligase activity"/>
    <property type="evidence" value="ECO:0007669"/>
    <property type="project" value="UniProtKB-EC"/>
</dbReference>
<dbReference type="GO" id="GO:0009396">
    <property type="term" value="P:folic acid-containing compound biosynthetic process"/>
    <property type="evidence" value="ECO:0007669"/>
    <property type="project" value="TreeGrafter"/>
</dbReference>
<dbReference type="GO" id="GO:0035999">
    <property type="term" value="P:tetrahydrofolate interconversion"/>
    <property type="evidence" value="ECO:0007669"/>
    <property type="project" value="TreeGrafter"/>
</dbReference>
<dbReference type="PANTHER" id="PTHR23407:SF1">
    <property type="entry name" value="5-FORMYLTETRAHYDROFOLATE CYCLO-LIGASE"/>
    <property type="match status" value="1"/>
</dbReference>
<evidence type="ECO:0000256" key="1">
    <source>
        <dbReference type="ARBA" id="ARBA00010638"/>
    </source>
</evidence>
<feature type="binding site" evidence="4">
    <location>
        <position position="49"/>
    </location>
    <ligand>
        <name>substrate</name>
    </ligand>
</feature>
<proteinExistence type="inferred from homology"/>
<feature type="binding site" evidence="4">
    <location>
        <position position="56"/>
    </location>
    <ligand>
        <name>substrate</name>
    </ligand>
</feature>
<comment type="caution">
    <text evidence="6">The sequence shown here is derived from an EMBL/GenBank/DDBJ whole genome shotgun (WGS) entry which is preliminary data.</text>
</comment>
<dbReference type="EMBL" id="QLMA01000005">
    <property type="protein sequence ID" value="RAJ79973.1"/>
    <property type="molecule type" value="Genomic_DNA"/>
</dbReference>
<protein>
    <recommendedName>
        <fullName evidence="5">5-formyltetrahydrofolate cyclo-ligase</fullName>
        <ecNumber evidence="5">6.3.3.2</ecNumber>
    </recommendedName>
</protein>
<feature type="binding site" evidence="4">
    <location>
        <begin position="4"/>
        <end position="8"/>
    </location>
    <ligand>
        <name>ATP</name>
        <dbReference type="ChEBI" id="CHEBI:30616"/>
    </ligand>
</feature>
<keyword evidence="6" id="KW-0436">Ligase</keyword>
<dbReference type="SUPFAM" id="SSF100950">
    <property type="entry name" value="NagB/RpiA/CoA transferase-like"/>
    <property type="match status" value="1"/>
</dbReference>
<reference evidence="6 7" key="1">
    <citation type="submission" date="2018-06" db="EMBL/GenBank/DDBJ databases">
        <title>Genomic Encyclopedia of Archaeal and Bacterial Type Strains, Phase II (KMG-II): from individual species to whole genera.</title>
        <authorList>
            <person name="Goeker M."/>
        </authorList>
    </citation>
    <scope>NUCLEOTIDE SEQUENCE [LARGE SCALE GENOMIC DNA]</scope>
    <source>
        <strain evidence="6 7">DSM 29821</strain>
    </source>
</reference>
<keyword evidence="3 4" id="KW-0067">ATP-binding</keyword>
<dbReference type="GO" id="GO:0005524">
    <property type="term" value="F:ATP binding"/>
    <property type="evidence" value="ECO:0007669"/>
    <property type="project" value="UniProtKB-KW"/>
</dbReference>
<dbReference type="AlphaFoldDB" id="A0A327VXB4"/>
<organism evidence="6 7">
    <name type="scientific">Chitinophaga dinghuensis</name>
    <dbReference type="NCBI Taxonomy" id="1539050"/>
    <lineage>
        <taxon>Bacteria</taxon>
        <taxon>Pseudomonadati</taxon>
        <taxon>Bacteroidota</taxon>
        <taxon>Chitinophagia</taxon>
        <taxon>Chitinophagales</taxon>
        <taxon>Chitinophagaceae</taxon>
        <taxon>Chitinophaga</taxon>
    </lineage>
</organism>
<dbReference type="InterPro" id="IPR024185">
    <property type="entry name" value="FTHF_cligase-like_sf"/>
</dbReference>
<evidence type="ECO:0000256" key="3">
    <source>
        <dbReference type="ARBA" id="ARBA00022840"/>
    </source>
</evidence>
<dbReference type="EC" id="6.3.3.2" evidence="5"/>
<feature type="binding site" evidence="4">
    <location>
        <begin position="135"/>
        <end position="143"/>
    </location>
    <ligand>
        <name>ATP</name>
        <dbReference type="ChEBI" id="CHEBI:30616"/>
    </ligand>
</feature>
<keyword evidence="5" id="KW-0479">Metal-binding</keyword>
<dbReference type="Pfam" id="PF01812">
    <property type="entry name" value="5-FTHF_cyc-lig"/>
    <property type="match status" value="1"/>
</dbReference>
<dbReference type="PIRSF" id="PIRSF006806">
    <property type="entry name" value="FTHF_cligase"/>
    <property type="match status" value="1"/>
</dbReference>
<name>A0A327VXB4_9BACT</name>
<keyword evidence="5" id="KW-0460">Magnesium</keyword>
<keyword evidence="7" id="KW-1185">Reference proteome</keyword>
<dbReference type="Gene3D" id="3.40.50.10420">
    <property type="entry name" value="NagB/RpiA/CoA transferase-like"/>
    <property type="match status" value="1"/>
</dbReference>
<sequence>MTTKKDIRKQFLEQRLNLDEPTATRLNSALQANVLKLNFSGLQYIHVFLPILEKKEADTWPIIEALRTQYPQLRWVLSRSDMQTATMTHFLWEQDTPLVKNSYGITEPAAGETVTPPQIDLVFVPLLAFDHTGHRVGYGKGMYDRFLQECRPDVQTIGLSLFEPIREIPDTNAGDIALQTVVTPENIYHFSKKD</sequence>
<evidence type="ECO:0000256" key="5">
    <source>
        <dbReference type="RuleBase" id="RU361279"/>
    </source>
</evidence>
<gene>
    <name evidence="6" type="ORF">CLV59_10579</name>
</gene>
<evidence type="ECO:0000313" key="6">
    <source>
        <dbReference type="EMBL" id="RAJ79973.1"/>
    </source>
</evidence>
<evidence type="ECO:0000256" key="4">
    <source>
        <dbReference type="PIRSR" id="PIRSR006806-1"/>
    </source>
</evidence>
<dbReference type="Proteomes" id="UP000249819">
    <property type="component" value="Unassembled WGS sequence"/>
</dbReference>
<dbReference type="PANTHER" id="PTHR23407">
    <property type="entry name" value="ATPASE INHIBITOR/5-FORMYLTETRAHYDROFOLATE CYCLO-LIGASE"/>
    <property type="match status" value="1"/>
</dbReference>
<dbReference type="GO" id="GO:0046872">
    <property type="term" value="F:metal ion binding"/>
    <property type="evidence" value="ECO:0007669"/>
    <property type="project" value="UniProtKB-KW"/>
</dbReference>
<dbReference type="InterPro" id="IPR002698">
    <property type="entry name" value="FTHF_cligase"/>
</dbReference>
<comment type="similarity">
    <text evidence="1 5">Belongs to the 5-formyltetrahydrofolate cyclo-ligase family.</text>
</comment>
<keyword evidence="2 4" id="KW-0547">Nucleotide-binding</keyword>
<evidence type="ECO:0000313" key="7">
    <source>
        <dbReference type="Proteomes" id="UP000249819"/>
    </source>
</evidence>
<dbReference type="NCBIfam" id="TIGR02727">
    <property type="entry name" value="MTHFS_bact"/>
    <property type="match status" value="1"/>
</dbReference>
<dbReference type="OrthoDB" id="9801938at2"/>